<dbReference type="Gene3D" id="1.10.150.870">
    <property type="match status" value="1"/>
</dbReference>
<dbReference type="GO" id="GO:0006260">
    <property type="term" value="P:DNA replication"/>
    <property type="evidence" value="ECO:0007669"/>
    <property type="project" value="UniProtKB-KW"/>
</dbReference>
<dbReference type="CDD" id="cd04485">
    <property type="entry name" value="DnaE_OBF"/>
    <property type="match status" value="1"/>
</dbReference>
<dbReference type="Proteomes" id="UP000007254">
    <property type="component" value="Chromosome"/>
</dbReference>
<name>G0GFT2_WINT7</name>
<evidence type="ECO:0000256" key="5">
    <source>
        <dbReference type="ARBA" id="ARBA00022695"/>
    </source>
</evidence>
<evidence type="ECO:0000256" key="2">
    <source>
        <dbReference type="ARBA" id="ARBA00012417"/>
    </source>
</evidence>
<dbReference type="NCBIfam" id="NF005298">
    <property type="entry name" value="PRK06826.1"/>
    <property type="match status" value="1"/>
</dbReference>
<gene>
    <name evidence="10" type="ordered locus">Spith_1361</name>
</gene>
<dbReference type="EMBL" id="CP002903">
    <property type="protein sequence ID" value="AEJ61625.1"/>
    <property type="molecule type" value="Genomic_DNA"/>
</dbReference>
<keyword evidence="5" id="KW-0548">Nucleotidyltransferase</keyword>
<dbReference type="Pfam" id="PF17657">
    <property type="entry name" value="DNA_pol3_finger"/>
    <property type="match status" value="1"/>
</dbReference>
<dbReference type="GO" id="GO:0008408">
    <property type="term" value="F:3'-5' exonuclease activity"/>
    <property type="evidence" value="ECO:0007669"/>
    <property type="project" value="InterPro"/>
</dbReference>
<keyword evidence="7" id="KW-0239">DNA-directed DNA polymerase</keyword>
<sequence length="1136" mass="129432">MSTHPFVHLHVHSDYSLLDGSIKTGDLVKRVKELGMDAVALTDHGNLFGMIEFYKKARAAGVTPILGCECYVAPESRTLKDQDHAANYHLILLAENYTGYLNLLKLVTESYLTGFYYKPRIDDGLLAAHHEGLIALSSCLGGEIPSLILGRRIDKARERARFYRDIFGPDRFYLELQDHGLSEQKRVNKALVELSKELDIPLVATNDVHYLLKEHAEAHEVLLCIGTNKKLSDQDRMRFETQEFYLKSPEEMARLFEGIPEALENTVRIAERCAFEIPFPGPLLPEYHIPEGFDSPEAYLRHLTYEGLKKRYHQITREIRERADLELSIIIQMGFTGYFLIVWDFVHFAKEQGIPVGPGRGSGAGSIVAYALGITNIDPLKYGLLFERFLNPERISMPDFDIDFCYARREEVIDYVTRKYGKDRVAQIITFGTLKPKAVIKDVARVLGIPFAEANELTKLMGDASSVEEAIQREPRLARLAEEDETYTRLFQIGSVLQGLSRHASTHAAGIVIGREALTNYVPLYRDPKTGDISTQYSMEHLEDCGLVKMDFLGLKTLTLITHTEELVRTHTPDFDTERIPEDDAQTFQLLAEGKSTCVFQFESEGMQNILRRAKPESIEELIALNALYRPGPMQFIDQFIEAKQGRRKITYPHPDLEPILKETYGVIVYQEQVMQIAQKIAGYTLGGADILRRAMGKKKPEVMAKEKEKFIKGAVAQGYSRQFAEELFELLIPFAGYGFNKSHAAAYSVLAYKTAYLKAHYPAEFMAANLTNEIGNPDKLAQYIGETRAMGIEVLPPDINASERYFTVRDGKIVYGLVGIKNVGTAAVEEILGKRKEGPFTSFIDFLFRVDLRTVNRKVIETCIQAGVFDSLHPNRAELMHNLEALLAHVNRIKEQQEASQGFLFEETETQIREEFQFTPVEDWDTMEKLRYERELLGFYFSSHPLDHLREIWEKGVNLDLSHPERTDPSRTYQLMGVLKTVREITTQKGNRMAFGTIEDYRGSIEAVFFPNVYEALSSPLLPDTVVACRGRVERNRDDYKFIVEEMLDPKDLPPVGAQEVHIRLASPQVPEDHLFKIRELILKHRGRCQVFLHVPLSSGKEQVVKASVHITTSPSRDLIDQLRREEYVREIWVQ</sequence>
<organism evidence="10 11">
    <name type="scientific">Winmispira thermophila (strain ATCC 700085 / DSM 6578 / Z-1203)</name>
    <name type="common">Spirochaeta thermophila</name>
    <dbReference type="NCBI Taxonomy" id="869211"/>
    <lineage>
        <taxon>Bacteria</taxon>
        <taxon>Pseudomonadati</taxon>
        <taxon>Spirochaetota</taxon>
        <taxon>Spirochaetia</taxon>
        <taxon>Winmispirales</taxon>
        <taxon>Winmispiraceae</taxon>
        <taxon>Winmispira</taxon>
    </lineage>
</organism>
<evidence type="ECO:0000313" key="11">
    <source>
        <dbReference type="Proteomes" id="UP000007254"/>
    </source>
</evidence>
<dbReference type="SMART" id="SM00481">
    <property type="entry name" value="POLIIIAc"/>
    <property type="match status" value="1"/>
</dbReference>
<dbReference type="InterPro" id="IPR041931">
    <property type="entry name" value="DNA_pol3_alpha_thumb_dom"/>
</dbReference>
<dbReference type="Pfam" id="PF02811">
    <property type="entry name" value="PHP"/>
    <property type="match status" value="1"/>
</dbReference>
<comment type="catalytic activity">
    <reaction evidence="8">
        <text>DNA(n) + a 2'-deoxyribonucleoside 5'-triphosphate = DNA(n+1) + diphosphate</text>
        <dbReference type="Rhea" id="RHEA:22508"/>
        <dbReference type="Rhea" id="RHEA-COMP:17339"/>
        <dbReference type="Rhea" id="RHEA-COMP:17340"/>
        <dbReference type="ChEBI" id="CHEBI:33019"/>
        <dbReference type="ChEBI" id="CHEBI:61560"/>
        <dbReference type="ChEBI" id="CHEBI:173112"/>
        <dbReference type="EC" id="2.7.7.7"/>
    </reaction>
</comment>
<feature type="domain" description="Polymerase/histidinol phosphatase N-terminal" evidence="9">
    <location>
        <begin position="7"/>
        <end position="74"/>
    </location>
</feature>
<reference evidence="10 11" key="1">
    <citation type="submission" date="2011-06" db="EMBL/GenBank/DDBJ databases">
        <title>The complete genome of Spirochaeta thermophila DSM 6578.</title>
        <authorList>
            <consortium name="US DOE Joint Genome Institute (JGI-PGF)"/>
            <person name="Lucas S."/>
            <person name="Lapidus A."/>
            <person name="Bruce D."/>
            <person name="Goodwin L."/>
            <person name="Pitluck S."/>
            <person name="Peters L."/>
            <person name="Kyrpides N."/>
            <person name="Mavromatis K."/>
            <person name="Ivanova N."/>
            <person name="Mikailova N."/>
            <person name="Pagani I."/>
            <person name="Chertkov O."/>
            <person name="Detter J.C."/>
            <person name="Tapia R."/>
            <person name="Han C."/>
            <person name="Land M."/>
            <person name="Hauser L."/>
            <person name="Markowitz V."/>
            <person name="Cheng J.-F."/>
            <person name="Hugenholtz P."/>
            <person name="Woyke T."/>
            <person name="Wu D."/>
            <person name="Spring S."/>
            <person name="Merkhoffer B."/>
            <person name="Schneider S."/>
            <person name="Klenk H.-P."/>
            <person name="Eisen J.A."/>
        </authorList>
    </citation>
    <scope>NUCLEOTIDE SEQUENCE [LARGE SCALE GENOMIC DNA]</scope>
    <source>
        <strain evidence="11">ATCC 700085 / DSM 6578 / Z-1203</strain>
    </source>
</reference>
<evidence type="ECO:0000256" key="3">
    <source>
        <dbReference type="ARBA" id="ARBA00019114"/>
    </source>
</evidence>
<dbReference type="RefSeq" id="WP_014624965.1">
    <property type="nucleotide sequence ID" value="NC_017583.1"/>
</dbReference>
<dbReference type="NCBIfam" id="TIGR00594">
    <property type="entry name" value="polc"/>
    <property type="match status" value="1"/>
</dbReference>
<dbReference type="GO" id="GO:0003676">
    <property type="term" value="F:nucleic acid binding"/>
    <property type="evidence" value="ECO:0007669"/>
    <property type="project" value="InterPro"/>
</dbReference>
<comment type="subcellular location">
    <subcellularLocation>
        <location evidence="1">Cytoplasm</location>
    </subcellularLocation>
</comment>
<dbReference type="InterPro" id="IPR003141">
    <property type="entry name" value="Pol/His_phosphatase_N"/>
</dbReference>
<evidence type="ECO:0000256" key="1">
    <source>
        <dbReference type="ARBA" id="ARBA00004496"/>
    </source>
</evidence>
<dbReference type="InterPro" id="IPR040982">
    <property type="entry name" value="DNA_pol3_finger"/>
</dbReference>
<evidence type="ECO:0000313" key="10">
    <source>
        <dbReference type="EMBL" id="AEJ61625.1"/>
    </source>
</evidence>
<dbReference type="Pfam" id="PF14579">
    <property type="entry name" value="HHH_6"/>
    <property type="match status" value="1"/>
</dbReference>
<proteinExistence type="predicted"/>
<dbReference type="PANTHER" id="PTHR32294">
    <property type="entry name" value="DNA POLYMERASE III SUBUNIT ALPHA"/>
    <property type="match status" value="1"/>
</dbReference>
<dbReference type="GO" id="GO:0005737">
    <property type="term" value="C:cytoplasm"/>
    <property type="evidence" value="ECO:0007669"/>
    <property type="project" value="UniProtKB-SubCell"/>
</dbReference>
<dbReference type="AlphaFoldDB" id="G0GFT2"/>
<dbReference type="InterPro" id="IPR011708">
    <property type="entry name" value="DNA_pol3_alpha_NTPase_dom"/>
</dbReference>
<dbReference type="NCBIfam" id="NF004226">
    <property type="entry name" value="PRK05673.1"/>
    <property type="match status" value="1"/>
</dbReference>
<dbReference type="InterPro" id="IPR004013">
    <property type="entry name" value="PHP_dom"/>
</dbReference>
<dbReference type="SUPFAM" id="SSF89550">
    <property type="entry name" value="PHP domain-like"/>
    <property type="match status" value="1"/>
</dbReference>
<dbReference type="PANTHER" id="PTHR32294:SF0">
    <property type="entry name" value="DNA POLYMERASE III SUBUNIT ALPHA"/>
    <property type="match status" value="1"/>
</dbReference>
<dbReference type="OrthoDB" id="9803237at2"/>
<dbReference type="InterPro" id="IPR016195">
    <property type="entry name" value="Pol/histidinol_Pase-like"/>
</dbReference>
<dbReference type="InterPro" id="IPR004365">
    <property type="entry name" value="NA-bd_OB_tRNA"/>
</dbReference>
<dbReference type="HOGENOM" id="CLU_001600_0_1_12"/>
<evidence type="ECO:0000256" key="4">
    <source>
        <dbReference type="ARBA" id="ARBA00022679"/>
    </source>
</evidence>
<dbReference type="Gene3D" id="1.10.10.1600">
    <property type="entry name" value="Bacterial DNA polymerase III alpha subunit, thumb domain"/>
    <property type="match status" value="1"/>
</dbReference>
<dbReference type="Gene3D" id="3.20.20.140">
    <property type="entry name" value="Metal-dependent hydrolases"/>
    <property type="match status" value="1"/>
</dbReference>
<evidence type="ECO:0000256" key="8">
    <source>
        <dbReference type="ARBA" id="ARBA00049244"/>
    </source>
</evidence>
<dbReference type="EC" id="2.7.7.7" evidence="2"/>
<evidence type="ECO:0000256" key="7">
    <source>
        <dbReference type="ARBA" id="ARBA00022932"/>
    </source>
</evidence>
<dbReference type="Pfam" id="PF07733">
    <property type="entry name" value="DNA_pol3_alpha"/>
    <property type="match status" value="1"/>
</dbReference>
<dbReference type="Pfam" id="PF01336">
    <property type="entry name" value="tRNA_anti-codon"/>
    <property type="match status" value="1"/>
</dbReference>
<dbReference type="KEGG" id="stq:Spith_1361"/>
<dbReference type="InterPro" id="IPR004805">
    <property type="entry name" value="DnaE2/DnaE/PolC"/>
</dbReference>
<dbReference type="STRING" id="869211.Spith_1361"/>
<evidence type="ECO:0000256" key="6">
    <source>
        <dbReference type="ARBA" id="ARBA00022705"/>
    </source>
</evidence>
<evidence type="ECO:0000259" key="9">
    <source>
        <dbReference type="SMART" id="SM00481"/>
    </source>
</evidence>
<dbReference type="CDD" id="cd12113">
    <property type="entry name" value="PHP_PolIIIA_DnaE3"/>
    <property type="match status" value="1"/>
</dbReference>
<dbReference type="InterPro" id="IPR029460">
    <property type="entry name" value="DNAPol_HHH"/>
</dbReference>
<keyword evidence="11" id="KW-1185">Reference proteome</keyword>
<keyword evidence="4" id="KW-0808">Transferase</keyword>
<dbReference type="GO" id="GO:0003887">
    <property type="term" value="F:DNA-directed DNA polymerase activity"/>
    <property type="evidence" value="ECO:0007669"/>
    <property type="project" value="UniProtKB-KW"/>
</dbReference>
<protein>
    <recommendedName>
        <fullName evidence="3">DNA polymerase III subunit alpha</fullName>
        <ecNumber evidence="2">2.7.7.7</ecNumber>
    </recommendedName>
</protein>
<keyword evidence="6" id="KW-0235">DNA replication</keyword>
<accession>G0GFT2</accession>